<dbReference type="Pfam" id="PF08379">
    <property type="entry name" value="Bact_transglu_N"/>
    <property type="match status" value="1"/>
</dbReference>
<sequence>MAITASIRHLTHYKYDRPVMLSPQIVRLRPAPHSRTRVISHSLKVSPGGHFVNHQQDIYGNWLARFVFPEPVTEFRIDVDLVADMTVYNPFDFFVDESARAYPFDYPAEIAEDLKVYRKTGPLTPLLKTWVDSAPKKAEVTVDMLVELNRRLEQETEYLIRLEPGVQGPEETLEKRSGSCRDSSWLLVNILRHLGFAARFVSGYLIQLKPDLEALDGPSGTDHDFTDLHAWCEVYLPGAGWIGLDPTSGLLTGESHIPLAATPHFSNAAPIVGGFNGHKDTRTEFEFEMTVHRIAEHPRITKPFSEEAWQALDALGRKVDAEIAAQDMRLTMGGEPTFVSIDDFESDEWNTAAVGPQKRALADTLIRRLRDRFAPGGFLHYGQGKWYPGETLPRWTFSLYWRRDGKPIWQNPDLVARETAKDATEADAERFLTGFAKALDIGTEFVLPAFEDPAVWVLKEAELPENVTPQDSRLKDPEARARIARVFERGLDKAAGFVLPIQRWQSKAFGRGWRSEKWQTRRGHIFLIPGDSPVGFRLPLGTLPYVRPADYPYTYPADPTVPVEDLPDFNEIDEARRALYEELRRIAREERDTLPGVTPGRDQPVSALRLGEAAATQREQTVTPEGGEVRTAIAIEPRDGKLCLFMPPVEALEDYLELIATAEQTAAALGLPLHIEGYTPPRDPRLNEIKVAPDPGVIEVNVHPAHSWEDCVAITTGVYDEARQCRLGADKFMIDGKHTGTGGGNHVVVGGATTLDSPFLRRPDLLRSLILYMQRHPSLSYLFSGLFIGPTSQAPRIDEARHDTLYELEIALSQIPDPDEGLAPPPWLVDRLLRNIMIDVTGNTHRAEICIDKLYSPDGPTGRLGLVEFRGFEMPPDPRMSLAQQVLLRALLVRLWKAPVKGKPVRWGTTLHDRFMLPEFVWADFLDVLRDLREHGFDLNPDWYEAQREFRFPFAGEVTCGDVRLEVRQALEPWHVMGERGAIGGTVRYTDSSVERMQVQLTATDPSRYIVCCNQRAVPLTDTGTSGRRVGGVRFKAWQPAEALHPVLPVNAPLVFDIFDTWSGRALGGCTYHVAHPGGRSYDTFPVNTNEADARRLARFENWGHTPGTYWPTPEHPHPEFPMTLDLRRAPWI</sequence>
<accession>A0A238KSW5</accession>
<reference evidence="2 3" key="1">
    <citation type="submission" date="2017-05" db="EMBL/GenBank/DDBJ databases">
        <authorList>
            <person name="Song R."/>
            <person name="Chenine A.L."/>
            <person name="Ruprecht R.M."/>
        </authorList>
    </citation>
    <scope>NUCLEOTIDE SEQUENCE [LARGE SCALE GENOMIC DNA]</scope>
    <source>
        <strain evidence="2 3">CECT 8898</strain>
    </source>
</reference>
<evidence type="ECO:0000259" key="1">
    <source>
        <dbReference type="SMART" id="SM00460"/>
    </source>
</evidence>
<dbReference type="Pfam" id="PF09899">
    <property type="entry name" value="DUF2126"/>
    <property type="match status" value="1"/>
</dbReference>
<name>A0A238KSW5_9RHOB</name>
<dbReference type="InterPro" id="IPR013589">
    <property type="entry name" value="Bac_transglu_N"/>
</dbReference>
<dbReference type="InterPro" id="IPR038765">
    <property type="entry name" value="Papain-like_cys_pep_sf"/>
</dbReference>
<feature type="domain" description="Transglutaminase-like" evidence="1">
    <location>
        <begin position="172"/>
        <end position="248"/>
    </location>
</feature>
<dbReference type="PANTHER" id="PTHR33490">
    <property type="entry name" value="BLR5614 PROTEIN-RELATED"/>
    <property type="match status" value="1"/>
</dbReference>
<organism evidence="2 3">
    <name type="scientific">Maliponia aquimaris</name>
    <dbReference type="NCBI Taxonomy" id="1673631"/>
    <lineage>
        <taxon>Bacteria</taxon>
        <taxon>Pseudomonadati</taxon>
        <taxon>Pseudomonadota</taxon>
        <taxon>Alphaproteobacteria</taxon>
        <taxon>Rhodobacterales</taxon>
        <taxon>Paracoccaceae</taxon>
        <taxon>Maliponia</taxon>
    </lineage>
</organism>
<dbReference type="Gene3D" id="3.10.620.30">
    <property type="match status" value="1"/>
</dbReference>
<dbReference type="AlphaFoldDB" id="A0A238KSW5"/>
<dbReference type="EMBL" id="FXYF01000008">
    <property type="protein sequence ID" value="SMX45106.1"/>
    <property type="molecule type" value="Genomic_DNA"/>
</dbReference>
<gene>
    <name evidence="2" type="ORF">MAA8898_03144</name>
</gene>
<dbReference type="RefSeq" id="WP_094021943.1">
    <property type="nucleotide sequence ID" value="NZ_FXYF01000008.1"/>
</dbReference>
<dbReference type="Proteomes" id="UP000207598">
    <property type="component" value="Unassembled WGS sequence"/>
</dbReference>
<dbReference type="OrthoDB" id="9804023at2"/>
<dbReference type="SMART" id="SM00460">
    <property type="entry name" value="TGc"/>
    <property type="match status" value="1"/>
</dbReference>
<protein>
    <recommendedName>
        <fullName evidence="1">Transglutaminase-like domain-containing protein</fullName>
    </recommendedName>
</protein>
<dbReference type="InterPro" id="IPR002931">
    <property type="entry name" value="Transglutaminase-like"/>
</dbReference>
<dbReference type="InterPro" id="IPR018667">
    <property type="entry name" value="DUF2126"/>
</dbReference>
<proteinExistence type="predicted"/>
<dbReference type="Pfam" id="PF01841">
    <property type="entry name" value="Transglut_core"/>
    <property type="match status" value="1"/>
</dbReference>
<keyword evidence="3" id="KW-1185">Reference proteome</keyword>
<dbReference type="SUPFAM" id="SSF54001">
    <property type="entry name" value="Cysteine proteinases"/>
    <property type="match status" value="1"/>
</dbReference>
<evidence type="ECO:0000313" key="2">
    <source>
        <dbReference type="EMBL" id="SMX45106.1"/>
    </source>
</evidence>
<evidence type="ECO:0000313" key="3">
    <source>
        <dbReference type="Proteomes" id="UP000207598"/>
    </source>
</evidence>
<dbReference type="PANTHER" id="PTHR33490:SF1">
    <property type="entry name" value="SLL1233 PROTEIN"/>
    <property type="match status" value="1"/>
</dbReference>